<dbReference type="Gene3D" id="3.40.50.1820">
    <property type="entry name" value="alpha/beta hydrolase"/>
    <property type="match status" value="1"/>
</dbReference>
<dbReference type="KEGG" id="aol:S58_28590"/>
<dbReference type="GeneID" id="301816735"/>
<evidence type="ECO:0000259" key="2">
    <source>
        <dbReference type="Pfam" id="PF00975"/>
    </source>
</evidence>
<gene>
    <name evidence="3" type="ORF">S58_28590</name>
</gene>
<dbReference type="eggNOG" id="COG3319">
    <property type="taxonomic scope" value="Bacteria"/>
</dbReference>
<evidence type="ECO:0000313" key="3">
    <source>
        <dbReference type="EMBL" id="BAM88860.1"/>
    </source>
</evidence>
<accession>M4ZRJ5</accession>
<dbReference type="AlphaFoldDB" id="M4ZRJ5"/>
<proteinExistence type="predicted"/>
<dbReference type="HOGENOM" id="CLU_1052406_0_0_5"/>
<keyword evidence="4" id="KW-1185">Reference proteome</keyword>
<dbReference type="InterPro" id="IPR029058">
    <property type="entry name" value="AB_hydrolase_fold"/>
</dbReference>
<protein>
    <submittedName>
        <fullName evidence="3">Thioesterase</fullName>
    </submittedName>
</protein>
<name>M4ZRJ5_9BRAD</name>
<evidence type="ECO:0000313" key="4">
    <source>
        <dbReference type="Proteomes" id="UP000011841"/>
    </source>
</evidence>
<reference evidence="3 4" key="1">
    <citation type="journal article" date="2013" name="Appl. Environ. Microbiol.">
        <title>Genome analysis suggests that the soil oligotrophic bacterium Agromonas oligotrophica (Bradyrhizobium oligotrophicum) is a nitrogen-fixing symbiont of Aeschynomene indica.</title>
        <authorList>
            <person name="Okubo T."/>
            <person name="Fukushima S."/>
            <person name="Itakura M."/>
            <person name="Oshima K."/>
            <person name="Longtonglang A."/>
            <person name="Teaumroong N."/>
            <person name="Mitsui H."/>
            <person name="Hattori M."/>
            <person name="Hattori R."/>
            <person name="Hattori T."/>
            <person name="Minamisawa K."/>
        </authorList>
    </citation>
    <scope>NUCLEOTIDE SEQUENCE [LARGE SCALE GENOMIC DNA]</scope>
    <source>
        <strain evidence="3 4">S58</strain>
    </source>
</reference>
<feature type="domain" description="Thioesterase" evidence="2">
    <location>
        <begin position="11"/>
        <end position="148"/>
    </location>
</feature>
<dbReference type="EMBL" id="AP012603">
    <property type="protein sequence ID" value="BAM88860.1"/>
    <property type="molecule type" value="Genomic_DNA"/>
</dbReference>
<feature type="region of interest" description="Disordered" evidence="1">
    <location>
        <begin position="263"/>
        <end position="287"/>
    </location>
</feature>
<dbReference type="InterPro" id="IPR001031">
    <property type="entry name" value="Thioesterase"/>
</dbReference>
<dbReference type="Proteomes" id="UP000011841">
    <property type="component" value="Chromosome"/>
</dbReference>
<dbReference type="RefSeq" id="WP_015665982.1">
    <property type="nucleotide sequence ID" value="NC_020453.1"/>
</dbReference>
<dbReference type="OrthoDB" id="8224903at2"/>
<dbReference type="Pfam" id="PF00975">
    <property type="entry name" value="Thioesterase"/>
    <property type="match status" value="1"/>
</dbReference>
<dbReference type="SUPFAM" id="SSF53474">
    <property type="entry name" value="alpha/beta-Hydrolases"/>
    <property type="match status" value="1"/>
</dbReference>
<dbReference type="STRING" id="1245469.S58_28590"/>
<evidence type="ECO:0000256" key="1">
    <source>
        <dbReference type="SAM" id="MobiDB-lite"/>
    </source>
</evidence>
<organism evidence="3 4">
    <name type="scientific">Bradyrhizobium oligotrophicum S58</name>
    <dbReference type="NCBI Taxonomy" id="1245469"/>
    <lineage>
        <taxon>Bacteria</taxon>
        <taxon>Pseudomonadati</taxon>
        <taxon>Pseudomonadota</taxon>
        <taxon>Alphaproteobacteria</taxon>
        <taxon>Hyphomicrobiales</taxon>
        <taxon>Nitrobacteraceae</taxon>
        <taxon>Bradyrhizobium</taxon>
    </lineage>
</organism>
<sequence length="310" mass="33924">MSPRAAIAFLPAAGGDAPDLNVFRNGPDDLIDIMVIDYPGWRRYITEGYSADALIDDIAVKIAATIPAGPIRIVGVSIGGHLGYAVGLRLQAQGRDIAGLCAIDSTMIESSRPSPGWKRRALELALEQLRGFRLGDLARFMRSRLWRSLARAPGDRLPWIARRCSPGLPLLFALDPIFEQELSMRLLIRIVAPWMGSADRNPVTLGAPTILLRTGFAAEHDQAWRRRCPDIDIADIPGKHHTLFDAENVGALHERFVRATSGWRKGPGVRSSSSQQHRDDDGGTPHVPLVSAEHAVAVTPPHEHVDRPHA</sequence>